<dbReference type="EMBL" id="RBKT01000001">
    <property type="protein sequence ID" value="RKR92755.1"/>
    <property type="molecule type" value="Genomic_DNA"/>
</dbReference>
<accession>A0A495JW35</accession>
<evidence type="ECO:0000313" key="1">
    <source>
        <dbReference type="EMBL" id="RKR92755.1"/>
    </source>
</evidence>
<proteinExistence type="predicted"/>
<protein>
    <submittedName>
        <fullName evidence="1">Uncharacterized protein</fullName>
    </submittedName>
</protein>
<sequence length="74" mass="8118">MIDTFLRWAKRNLHRTATAPAPVTFARLSSNDPKALGWQCRHTAFPKPLGIPAMIVSTPCGCVMHPTYAGDARP</sequence>
<comment type="caution">
    <text evidence="1">The sequence shown here is derived from an EMBL/GenBank/DDBJ whole genome shotgun (WGS) entry which is preliminary data.</text>
</comment>
<dbReference type="Proteomes" id="UP000277671">
    <property type="component" value="Unassembled WGS sequence"/>
</dbReference>
<evidence type="ECO:0000313" key="2">
    <source>
        <dbReference type="Proteomes" id="UP000277671"/>
    </source>
</evidence>
<reference evidence="1 2" key="1">
    <citation type="submission" date="2018-10" db="EMBL/GenBank/DDBJ databases">
        <title>Sequencing the genomes of 1000 actinobacteria strains.</title>
        <authorList>
            <person name="Klenk H.-P."/>
        </authorList>
    </citation>
    <scope>NUCLEOTIDE SEQUENCE [LARGE SCALE GENOMIC DNA]</scope>
    <source>
        <strain evidence="1 2">DSM 45175</strain>
    </source>
</reference>
<name>A0A495JW35_9ACTN</name>
<keyword evidence="2" id="KW-1185">Reference proteome</keyword>
<organism evidence="1 2">
    <name type="scientific">Micromonospora pisi</name>
    <dbReference type="NCBI Taxonomy" id="589240"/>
    <lineage>
        <taxon>Bacteria</taxon>
        <taxon>Bacillati</taxon>
        <taxon>Actinomycetota</taxon>
        <taxon>Actinomycetes</taxon>
        <taxon>Micromonosporales</taxon>
        <taxon>Micromonosporaceae</taxon>
        <taxon>Micromonospora</taxon>
    </lineage>
</organism>
<gene>
    <name evidence="1" type="ORF">BDK92_7235</name>
</gene>
<dbReference type="AlphaFoldDB" id="A0A495JW35"/>